<dbReference type="GO" id="GO:0000974">
    <property type="term" value="C:Prp19 complex"/>
    <property type="evidence" value="ECO:0007669"/>
    <property type="project" value="InterPro"/>
</dbReference>
<feature type="compositionally biased region" description="Basic and acidic residues" evidence="10">
    <location>
        <begin position="236"/>
        <end position="274"/>
    </location>
</feature>
<feature type="domain" description="HTH myb-type" evidence="12">
    <location>
        <begin position="6"/>
        <end position="58"/>
    </location>
</feature>
<evidence type="ECO:0000313" key="13">
    <source>
        <dbReference type="EMBL" id="KAF6012299.1"/>
    </source>
</evidence>
<dbReference type="PANTHER" id="PTHR45885">
    <property type="entry name" value="CELL DIVISION CYCLE 5-LIKE PROTEIN"/>
    <property type="match status" value="1"/>
</dbReference>
<comment type="caution">
    <text evidence="13">The sequence shown here is derived from an EMBL/GenBank/DDBJ whole genome shotgun (WGS) entry which is preliminary data.</text>
</comment>
<proteinExistence type="inferred from homology"/>
<dbReference type="Proteomes" id="UP000568158">
    <property type="component" value="Unassembled WGS sequence"/>
</dbReference>
<feature type="region of interest" description="Disordered" evidence="10">
    <location>
        <begin position="435"/>
        <end position="458"/>
    </location>
</feature>
<feature type="domain" description="Myb-like" evidence="11">
    <location>
        <begin position="55"/>
        <end position="104"/>
    </location>
</feature>
<dbReference type="GO" id="GO:0000398">
    <property type="term" value="P:mRNA splicing, via spliceosome"/>
    <property type="evidence" value="ECO:0007669"/>
    <property type="project" value="InterPro"/>
</dbReference>
<dbReference type="Pfam" id="PF00249">
    <property type="entry name" value="Myb_DNA-binding"/>
    <property type="match status" value="2"/>
</dbReference>
<name>A0A8H6BJ01_DEKBR</name>
<evidence type="ECO:0000256" key="10">
    <source>
        <dbReference type="SAM" id="MobiDB-lite"/>
    </source>
</evidence>
<evidence type="ECO:0000256" key="8">
    <source>
        <dbReference type="ARBA" id="ARBA00034837"/>
    </source>
</evidence>
<evidence type="ECO:0000256" key="5">
    <source>
        <dbReference type="ARBA" id="ARBA00023125"/>
    </source>
</evidence>
<keyword evidence="2" id="KW-0507">mRNA processing</keyword>
<keyword evidence="5" id="KW-0238">DNA-binding</keyword>
<evidence type="ECO:0000256" key="6">
    <source>
        <dbReference type="ARBA" id="ARBA00023187"/>
    </source>
</evidence>
<dbReference type="FunFam" id="1.10.10.60:FF:000021">
    <property type="entry name" value="CDC5 cell division cycle 5-like"/>
    <property type="match status" value="1"/>
</dbReference>
<reference evidence="13 14" key="1">
    <citation type="journal article" date="2020" name="Appl. Microbiol. Biotechnol.">
        <title>Targeted gene deletion in Brettanomyces bruxellensis with an expression-free CRISPR-Cas9 system.</title>
        <authorList>
            <person name="Varela C."/>
            <person name="Bartel C."/>
            <person name="Onetto C."/>
            <person name="Borneman A."/>
        </authorList>
    </citation>
    <scope>NUCLEOTIDE SEQUENCE [LARGE SCALE GENOMIC DNA]</scope>
    <source>
        <strain evidence="13 14">AWRI1613</strain>
    </source>
</reference>
<dbReference type="PROSITE" id="PS50090">
    <property type="entry name" value="MYB_LIKE"/>
    <property type="match status" value="2"/>
</dbReference>
<feature type="compositionally biased region" description="Polar residues" evidence="10">
    <location>
        <begin position="291"/>
        <end position="303"/>
    </location>
</feature>
<comment type="similarity">
    <text evidence="1">Belongs to the CEF1 family.</text>
</comment>
<keyword evidence="3" id="KW-0747">Spliceosome</keyword>
<feature type="domain" description="HTH myb-type" evidence="12">
    <location>
        <begin position="59"/>
        <end position="108"/>
    </location>
</feature>
<feature type="region of interest" description="Disordered" evidence="10">
    <location>
        <begin position="236"/>
        <end position="339"/>
    </location>
</feature>
<dbReference type="InterPro" id="IPR017930">
    <property type="entry name" value="Myb_dom"/>
</dbReference>
<feature type="coiled-coil region" evidence="9">
    <location>
        <begin position="597"/>
        <end position="624"/>
    </location>
</feature>
<keyword evidence="7" id="KW-0539">Nucleus</keyword>
<protein>
    <recommendedName>
        <fullName evidence="8">Pre-mRNA-splicing factor CEF1</fullName>
    </recommendedName>
</protein>
<evidence type="ECO:0000256" key="9">
    <source>
        <dbReference type="SAM" id="Coils"/>
    </source>
</evidence>
<keyword evidence="6" id="KW-0508">mRNA splicing</keyword>
<evidence type="ECO:0000256" key="4">
    <source>
        <dbReference type="ARBA" id="ARBA00022737"/>
    </source>
</evidence>
<evidence type="ECO:0000256" key="2">
    <source>
        <dbReference type="ARBA" id="ARBA00022664"/>
    </source>
</evidence>
<evidence type="ECO:0000256" key="1">
    <source>
        <dbReference type="ARBA" id="ARBA00010506"/>
    </source>
</evidence>
<dbReference type="Gene3D" id="1.10.10.60">
    <property type="entry name" value="Homeodomain-like"/>
    <property type="match status" value="2"/>
</dbReference>
<dbReference type="GO" id="GO:0003677">
    <property type="term" value="F:DNA binding"/>
    <property type="evidence" value="ECO:0007669"/>
    <property type="project" value="UniProtKB-KW"/>
</dbReference>
<dbReference type="PANTHER" id="PTHR45885:SF1">
    <property type="entry name" value="CELL DIVISION CYCLE 5-LIKE PROTEIN"/>
    <property type="match status" value="1"/>
</dbReference>
<evidence type="ECO:0000256" key="3">
    <source>
        <dbReference type="ARBA" id="ARBA00022728"/>
    </source>
</evidence>
<sequence>MAPVYVRGGVWTNVEDEILKAAIAKYGLNQWSRVSSLLPKKSAKQCKQRWKEWLDPRIKKLDWDRSEDEKLLRLIKLRPNQWNSIGIMMNRTVNQCIERYQQLLGESLETEASANGIGEDSLKLVGNSVNTNDQGQIEGVDTLNLNAESKPARPDSEEMDVDEKEMLSEAKARLANTEGKKAKRKARERMLDESNRIAMLQRRRELKQAGINSKITHKKKFDTEMDYNADIAFERQPKAGRFDTSEEDSRNIHDKDRFGRRVEDENIVTEELKSQRKKERKRAKGGRQAKSTTSYSKSEQLYENNDDAEEVKTRSKLQLSTPGEEAEYEADETGRESTVEMRLLSATREIEGRKHERSVLFEAKGRKRDIETYESGVEEEEKPAPKKIRRHNAEHYRKKKEKQLKKELAKKLMQLPKPIHNNEHLLEGFTGTSIEEQGQDTENVSEKNAEQPVEDGEIFDKETHSSRLGLPIPHIKNSELKIANRSSDVEKLIMQEMKQLIEKDYDEHVLKKARTKNDGSTTDKIWREARIEVERKIKEETGEMDSNKLKECSRLIAKKSAKHTHTDASVLLQLVKSESEISTALEKNFGQVVNAFADQEQQIKDRVSEKLQELQKLKDESEVNDILADEERKAIELRSQRLQQGIDEMNLVISKSKGRLTF</sequence>
<evidence type="ECO:0000256" key="7">
    <source>
        <dbReference type="ARBA" id="ARBA00023242"/>
    </source>
</evidence>
<feature type="compositionally biased region" description="Basic residues" evidence="10">
    <location>
        <begin position="275"/>
        <end position="287"/>
    </location>
</feature>
<dbReference type="InterPro" id="IPR047242">
    <property type="entry name" value="CDC5L/Cef1"/>
</dbReference>
<accession>A0A8H6BJ01</accession>
<dbReference type="SUPFAM" id="SSF46689">
    <property type="entry name" value="Homeodomain-like"/>
    <property type="match status" value="1"/>
</dbReference>
<evidence type="ECO:0000259" key="11">
    <source>
        <dbReference type="PROSITE" id="PS50090"/>
    </source>
</evidence>
<dbReference type="EMBL" id="JABCYN010000024">
    <property type="protein sequence ID" value="KAF6012299.1"/>
    <property type="molecule type" value="Genomic_DNA"/>
</dbReference>
<dbReference type="SMART" id="SM00717">
    <property type="entry name" value="SANT"/>
    <property type="match status" value="2"/>
</dbReference>
<keyword evidence="4" id="KW-0677">Repeat</keyword>
<dbReference type="PROSITE" id="PS51294">
    <property type="entry name" value="HTH_MYB"/>
    <property type="match status" value="2"/>
</dbReference>
<organism evidence="13 14">
    <name type="scientific">Dekkera bruxellensis</name>
    <name type="common">Brettanomyces custersii</name>
    <dbReference type="NCBI Taxonomy" id="5007"/>
    <lineage>
        <taxon>Eukaryota</taxon>
        <taxon>Fungi</taxon>
        <taxon>Dikarya</taxon>
        <taxon>Ascomycota</taxon>
        <taxon>Saccharomycotina</taxon>
        <taxon>Pichiomycetes</taxon>
        <taxon>Pichiales</taxon>
        <taxon>Pichiaceae</taxon>
        <taxon>Brettanomyces</taxon>
    </lineage>
</organism>
<dbReference type="InterPro" id="IPR001005">
    <property type="entry name" value="SANT/Myb"/>
</dbReference>
<gene>
    <name evidence="13" type="ORF">HII12_002452</name>
</gene>
<feature type="region of interest" description="Disordered" evidence="10">
    <location>
        <begin position="372"/>
        <end position="403"/>
    </location>
</feature>
<dbReference type="AlphaFoldDB" id="A0A8H6BJ01"/>
<dbReference type="InterPro" id="IPR009057">
    <property type="entry name" value="Homeodomain-like_sf"/>
</dbReference>
<keyword evidence="9" id="KW-0175">Coiled coil</keyword>
<feature type="compositionally biased region" description="Basic residues" evidence="10">
    <location>
        <begin position="385"/>
        <end position="403"/>
    </location>
</feature>
<evidence type="ECO:0000313" key="14">
    <source>
        <dbReference type="Proteomes" id="UP000568158"/>
    </source>
</evidence>
<dbReference type="CDD" id="cd00167">
    <property type="entry name" value="SANT"/>
    <property type="match status" value="1"/>
</dbReference>
<evidence type="ECO:0000259" key="12">
    <source>
        <dbReference type="PROSITE" id="PS51294"/>
    </source>
</evidence>
<dbReference type="GO" id="GO:0005681">
    <property type="term" value="C:spliceosomal complex"/>
    <property type="evidence" value="ECO:0007669"/>
    <property type="project" value="UniProtKB-KW"/>
</dbReference>
<feature type="domain" description="Myb-like" evidence="11">
    <location>
        <begin position="9"/>
        <end position="54"/>
    </location>
</feature>